<dbReference type="InterPro" id="IPR050259">
    <property type="entry name" value="SDR"/>
</dbReference>
<evidence type="ECO:0000256" key="1">
    <source>
        <dbReference type="ARBA" id="ARBA00006484"/>
    </source>
</evidence>
<evidence type="ECO:0000313" key="2">
    <source>
        <dbReference type="EMBL" id="MDA0139497.1"/>
    </source>
</evidence>
<comment type="similarity">
    <text evidence="1">Belongs to the short-chain dehydrogenases/reductases (SDR) family.</text>
</comment>
<dbReference type="RefSeq" id="WP_202954369.1">
    <property type="nucleotide sequence ID" value="NZ_JAPCID010000026.1"/>
</dbReference>
<dbReference type="Gene3D" id="3.40.50.720">
    <property type="entry name" value="NAD(P)-binding Rossmann-like Domain"/>
    <property type="match status" value="1"/>
</dbReference>
<dbReference type="InterPro" id="IPR002347">
    <property type="entry name" value="SDR_fam"/>
</dbReference>
<accession>A0ABT4RLR0</accession>
<organism evidence="2 3">
    <name type="scientific">Solirubrobacter deserti</name>
    <dbReference type="NCBI Taxonomy" id="2282478"/>
    <lineage>
        <taxon>Bacteria</taxon>
        <taxon>Bacillati</taxon>
        <taxon>Actinomycetota</taxon>
        <taxon>Thermoleophilia</taxon>
        <taxon>Solirubrobacterales</taxon>
        <taxon>Solirubrobacteraceae</taxon>
        <taxon>Solirubrobacter</taxon>
    </lineage>
</organism>
<dbReference type="Proteomes" id="UP001147700">
    <property type="component" value="Unassembled WGS sequence"/>
</dbReference>
<sequence>MDLGLTGKVALVTAGSKGIGRGIAEGLAAEGVKVAVTSRATERAEQVAGELGGCGYAFDSADLDAIPALLDAVKRDLGPIDIYVANTGGPPAGNPLEFTREQWEAAQRTLLLSPMTILARLVPGMADRGFGRVVAIGSMAVREPIDALQLSNAHRPGLVAAFKVLARQHAAAGITFNHVHPGKIATDRMIDTAGSLEAASEDARKTIPAQRLGTVEELAAAAVFLCSQPASYINGTAILVDGGLTRSV</sequence>
<dbReference type="EMBL" id="JAPCID010000026">
    <property type="protein sequence ID" value="MDA0139497.1"/>
    <property type="molecule type" value="Genomic_DNA"/>
</dbReference>
<dbReference type="PRINTS" id="PR00081">
    <property type="entry name" value="GDHRDH"/>
</dbReference>
<proteinExistence type="inferred from homology"/>
<dbReference type="SUPFAM" id="SSF51735">
    <property type="entry name" value="NAD(P)-binding Rossmann-fold domains"/>
    <property type="match status" value="1"/>
</dbReference>
<dbReference type="PANTHER" id="PTHR42879">
    <property type="entry name" value="3-OXOACYL-(ACYL-CARRIER-PROTEIN) REDUCTASE"/>
    <property type="match status" value="1"/>
</dbReference>
<evidence type="ECO:0000313" key="3">
    <source>
        <dbReference type="Proteomes" id="UP001147700"/>
    </source>
</evidence>
<keyword evidence="3" id="KW-1185">Reference proteome</keyword>
<dbReference type="Pfam" id="PF13561">
    <property type="entry name" value="adh_short_C2"/>
    <property type="match status" value="1"/>
</dbReference>
<gene>
    <name evidence="2" type="ORF">OJ962_18495</name>
</gene>
<protein>
    <submittedName>
        <fullName evidence="2">SDR family oxidoreductase</fullName>
    </submittedName>
</protein>
<reference evidence="2" key="1">
    <citation type="submission" date="2022-10" db="EMBL/GenBank/DDBJ databases">
        <title>The WGS of Solirubrobacter sp. CPCC 204708.</title>
        <authorList>
            <person name="Jiang Z."/>
        </authorList>
    </citation>
    <scope>NUCLEOTIDE SEQUENCE</scope>
    <source>
        <strain evidence="2">CPCC 204708</strain>
    </source>
</reference>
<dbReference type="PANTHER" id="PTHR42879:SF6">
    <property type="entry name" value="NADPH-DEPENDENT REDUCTASE BACG"/>
    <property type="match status" value="1"/>
</dbReference>
<dbReference type="InterPro" id="IPR036291">
    <property type="entry name" value="NAD(P)-bd_dom_sf"/>
</dbReference>
<comment type="caution">
    <text evidence="2">The sequence shown here is derived from an EMBL/GenBank/DDBJ whole genome shotgun (WGS) entry which is preliminary data.</text>
</comment>
<name>A0ABT4RLR0_9ACTN</name>